<keyword evidence="4" id="KW-1133">Transmembrane helix</keyword>
<keyword evidence="7" id="KW-1185">Reference proteome</keyword>
<evidence type="ECO:0000256" key="1">
    <source>
        <dbReference type="ARBA" id="ARBA00001964"/>
    </source>
</evidence>
<reference evidence="6" key="1">
    <citation type="submission" date="2023-04" db="EMBL/GenBank/DDBJ databases">
        <authorList>
            <person name="Vijverberg K."/>
            <person name="Xiong W."/>
            <person name="Schranz E."/>
        </authorList>
    </citation>
    <scope>NUCLEOTIDE SEQUENCE</scope>
</reference>
<proteinExistence type="predicted"/>
<feature type="transmembrane region" description="Helical" evidence="4">
    <location>
        <begin position="40"/>
        <end position="58"/>
    </location>
</feature>
<organism evidence="6 7">
    <name type="scientific">Lactuca saligna</name>
    <name type="common">Willowleaf lettuce</name>
    <dbReference type="NCBI Taxonomy" id="75948"/>
    <lineage>
        <taxon>Eukaryota</taxon>
        <taxon>Viridiplantae</taxon>
        <taxon>Streptophyta</taxon>
        <taxon>Embryophyta</taxon>
        <taxon>Tracheophyta</taxon>
        <taxon>Spermatophyta</taxon>
        <taxon>Magnoliopsida</taxon>
        <taxon>eudicotyledons</taxon>
        <taxon>Gunneridae</taxon>
        <taxon>Pentapetalae</taxon>
        <taxon>asterids</taxon>
        <taxon>campanulids</taxon>
        <taxon>Asterales</taxon>
        <taxon>Asteraceae</taxon>
        <taxon>Cichorioideae</taxon>
        <taxon>Cichorieae</taxon>
        <taxon>Lactucinae</taxon>
        <taxon>Lactuca</taxon>
    </lineage>
</organism>
<evidence type="ECO:0000313" key="6">
    <source>
        <dbReference type="EMBL" id="CAI9279514.1"/>
    </source>
</evidence>
<dbReference type="SUPFAM" id="SSF52518">
    <property type="entry name" value="Thiamin diphosphate-binding fold (THDP-binding)"/>
    <property type="match status" value="1"/>
</dbReference>
<evidence type="ECO:0000256" key="4">
    <source>
        <dbReference type="SAM" id="Phobius"/>
    </source>
</evidence>
<dbReference type="Pfam" id="PF00676">
    <property type="entry name" value="E1_dh"/>
    <property type="match status" value="1"/>
</dbReference>
<sequence>MQFDRQTLSIAMRFLMAKTPEQRAAVDLDTHYTQLRFHSFIPYHMMMMLILSIIQSYIQFEPHPMYLCRNILNNILELKQEDSKGVSARAMMSELFGKKTGCYCGQGRSMHMFSTKHNVLGGLTFIGEGIPVATGASFSSKYRREVLKEADCDHVTLAFFGDGTCNDGQFFECLNMAALWKLPIIFVVENNLWAIGRSYLRLTLDLEI</sequence>
<dbReference type="InterPro" id="IPR029061">
    <property type="entry name" value="THDP-binding"/>
</dbReference>
<dbReference type="AlphaFoldDB" id="A0AA35YT14"/>
<keyword evidence="3" id="KW-0786">Thiamine pyrophosphate</keyword>
<evidence type="ECO:0000256" key="2">
    <source>
        <dbReference type="ARBA" id="ARBA00023002"/>
    </source>
</evidence>
<dbReference type="GO" id="GO:0006086">
    <property type="term" value="P:pyruvate decarboxylation to acetyl-CoA"/>
    <property type="evidence" value="ECO:0007669"/>
    <property type="project" value="TreeGrafter"/>
</dbReference>
<evidence type="ECO:0000313" key="7">
    <source>
        <dbReference type="Proteomes" id="UP001177003"/>
    </source>
</evidence>
<keyword evidence="2" id="KW-0560">Oxidoreductase</keyword>
<feature type="domain" description="Dehydrogenase E1 component" evidence="5">
    <location>
        <begin position="84"/>
        <end position="198"/>
    </location>
</feature>
<keyword evidence="4" id="KW-0812">Transmembrane</keyword>
<dbReference type="InterPro" id="IPR001017">
    <property type="entry name" value="DH_E1"/>
</dbReference>
<keyword evidence="4" id="KW-0472">Membrane</keyword>
<name>A0AA35YT14_LACSI</name>
<gene>
    <name evidence="6" type="ORF">LSALG_LOCUS19308</name>
</gene>
<accession>A0AA35YT14</accession>
<comment type="cofactor">
    <cofactor evidence="1">
        <name>thiamine diphosphate</name>
        <dbReference type="ChEBI" id="CHEBI:58937"/>
    </cofactor>
</comment>
<evidence type="ECO:0000256" key="3">
    <source>
        <dbReference type="ARBA" id="ARBA00023052"/>
    </source>
</evidence>
<dbReference type="PANTHER" id="PTHR11516:SF60">
    <property type="entry name" value="PYRUVATE DEHYDROGENASE E1 COMPONENT SUBUNIT ALPHA"/>
    <property type="match status" value="1"/>
</dbReference>
<dbReference type="InterPro" id="IPR050642">
    <property type="entry name" value="PDH_E1_Alpha_Subunit"/>
</dbReference>
<dbReference type="Gene3D" id="3.40.50.970">
    <property type="match status" value="1"/>
</dbReference>
<protein>
    <recommendedName>
        <fullName evidence="5">Dehydrogenase E1 component domain-containing protein</fullName>
    </recommendedName>
</protein>
<dbReference type="Proteomes" id="UP001177003">
    <property type="component" value="Chromosome 4"/>
</dbReference>
<dbReference type="EMBL" id="OX465080">
    <property type="protein sequence ID" value="CAI9279514.1"/>
    <property type="molecule type" value="Genomic_DNA"/>
</dbReference>
<dbReference type="PANTHER" id="PTHR11516">
    <property type="entry name" value="PYRUVATE DEHYDROGENASE E1 COMPONENT, ALPHA SUBUNIT BACTERIAL AND ORGANELLAR"/>
    <property type="match status" value="1"/>
</dbReference>
<evidence type="ECO:0000259" key="5">
    <source>
        <dbReference type="Pfam" id="PF00676"/>
    </source>
</evidence>
<dbReference type="GO" id="GO:0004739">
    <property type="term" value="F:pyruvate dehydrogenase (acetyl-transferring) activity"/>
    <property type="evidence" value="ECO:0007669"/>
    <property type="project" value="TreeGrafter"/>
</dbReference>